<protein>
    <submittedName>
        <fullName evidence="4">Lactonase family protein</fullName>
        <ecNumber evidence="4">3.1.1.-</ecNumber>
    </submittedName>
</protein>
<dbReference type="SUPFAM" id="SSF51004">
    <property type="entry name" value="C-terminal (heme d1) domain of cytochrome cd1-nitrite reductase"/>
    <property type="match status" value="1"/>
</dbReference>
<dbReference type="Pfam" id="PF10282">
    <property type="entry name" value="Lactonase"/>
    <property type="match status" value="1"/>
</dbReference>
<keyword evidence="2" id="KW-0313">Glucose metabolism</keyword>
<name>A0ABU5DSJ9_9BURK</name>
<accession>A0ABU5DSJ9</accession>
<dbReference type="GO" id="GO:0016787">
    <property type="term" value="F:hydrolase activity"/>
    <property type="evidence" value="ECO:0007669"/>
    <property type="project" value="UniProtKB-KW"/>
</dbReference>
<dbReference type="EMBL" id="JAXCLA010000014">
    <property type="protein sequence ID" value="MDY0749139.1"/>
    <property type="molecule type" value="Genomic_DNA"/>
</dbReference>
<evidence type="ECO:0000313" key="5">
    <source>
        <dbReference type="Proteomes" id="UP001285263"/>
    </source>
</evidence>
<keyword evidence="4" id="KW-0378">Hydrolase</keyword>
<dbReference type="InterPro" id="IPR050282">
    <property type="entry name" value="Cycloisomerase_2"/>
</dbReference>
<keyword evidence="2" id="KW-0119">Carbohydrate metabolism</keyword>
<dbReference type="InterPro" id="IPR015943">
    <property type="entry name" value="WD40/YVTN_repeat-like_dom_sf"/>
</dbReference>
<dbReference type="EC" id="3.1.1.-" evidence="4"/>
<dbReference type="PROSITE" id="PS51257">
    <property type="entry name" value="PROKAR_LIPOPROTEIN"/>
    <property type="match status" value="1"/>
</dbReference>
<evidence type="ECO:0000256" key="2">
    <source>
        <dbReference type="ARBA" id="ARBA00022526"/>
    </source>
</evidence>
<evidence type="ECO:0000313" key="4">
    <source>
        <dbReference type="EMBL" id="MDY0749139.1"/>
    </source>
</evidence>
<evidence type="ECO:0000256" key="3">
    <source>
        <dbReference type="SAM" id="MobiDB-lite"/>
    </source>
</evidence>
<comment type="caution">
    <text evidence="4">The sequence shown here is derived from an EMBL/GenBank/DDBJ whole genome shotgun (WGS) entry which is preliminary data.</text>
</comment>
<dbReference type="PANTHER" id="PTHR30344:SF1">
    <property type="entry name" value="6-PHOSPHOGLUCONOLACTONASE"/>
    <property type="match status" value="1"/>
</dbReference>
<dbReference type="Proteomes" id="UP001285263">
    <property type="component" value="Unassembled WGS sequence"/>
</dbReference>
<reference evidence="4 5" key="1">
    <citation type="submission" date="2023-11" db="EMBL/GenBank/DDBJ databases">
        <title>Paucibacter sp. nov., isolated from fresh soil in Korea.</title>
        <authorList>
            <person name="Le N.T.T."/>
        </authorList>
    </citation>
    <scope>NUCLEOTIDE SEQUENCE [LARGE SCALE GENOMIC DNA]</scope>
    <source>
        <strain evidence="4 5">R3-3</strain>
    </source>
</reference>
<feature type="region of interest" description="Disordered" evidence="3">
    <location>
        <begin position="153"/>
        <end position="175"/>
    </location>
</feature>
<evidence type="ECO:0000256" key="1">
    <source>
        <dbReference type="ARBA" id="ARBA00005564"/>
    </source>
</evidence>
<dbReference type="PANTHER" id="PTHR30344">
    <property type="entry name" value="6-PHOSPHOGLUCONOLACTONASE-RELATED"/>
    <property type="match status" value="1"/>
</dbReference>
<keyword evidence="5" id="KW-1185">Reference proteome</keyword>
<proteinExistence type="inferred from homology"/>
<organism evidence="4 5">
    <name type="scientific">Roseateles agri</name>
    <dbReference type="NCBI Taxonomy" id="3098619"/>
    <lineage>
        <taxon>Bacteria</taxon>
        <taxon>Pseudomonadati</taxon>
        <taxon>Pseudomonadota</taxon>
        <taxon>Betaproteobacteria</taxon>
        <taxon>Burkholderiales</taxon>
        <taxon>Sphaerotilaceae</taxon>
        <taxon>Roseateles</taxon>
    </lineage>
</organism>
<comment type="similarity">
    <text evidence="1">Belongs to the cycloisomerase 2 family.</text>
</comment>
<dbReference type="InterPro" id="IPR019405">
    <property type="entry name" value="Lactonase_7-beta_prop"/>
</dbReference>
<dbReference type="InterPro" id="IPR011048">
    <property type="entry name" value="Haem_d1_sf"/>
</dbReference>
<dbReference type="Gene3D" id="2.130.10.10">
    <property type="entry name" value="YVTN repeat-like/Quinoprotein amine dehydrogenase"/>
    <property type="match status" value="1"/>
</dbReference>
<gene>
    <name evidence="4" type="ORF">SNE35_31875</name>
</gene>
<sequence length="387" mass="40118">MTTLWKPAAALALAAGTLMGCAVHREAAEPARLLAYVGSDGAQLRVLSLEADGRLAAPRVVAEVPKSRWLIANPAKAVLYVAIDGGAQEGSVAAFSMDRGSGALQALNAVPAGGSGTTFLSQDAASATLLAANFGSGTASSIAVKPDGSLDAKASTVQDAGSGPHRRQAGPHAHAVTLDPSGRFALVSDMGADRVFVYGFDRARHQLVNDDAAVARAFAAPPGSGPRRAMFGASGRVVYVLNELSAELMILAWDGETGRLTPVHTQAVSSEGFTGAKSAAEIAQSRDGRFIYVADRGEGRLIVYRADPASGQLTFEQRIPSGGDGPWAFDIDPSGHWLLVANYRSNQLNLFAIDPATGRLSDTGQSVASPGPVSVAFVRASRRQQDQ</sequence>
<dbReference type="RefSeq" id="WP_320427106.1">
    <property type="nucleotide sequence ID" value="NZ_JAXCLA010000014.1"/>
</dbReference>